<reference evidence="1 2" key="1">
    <citation type="submission" date="2020-08" db="EMBL/GenBank/DDBJ databases">
        <title>Novel species isolated from subtropical streams in China.</title>
        <authorList>
            <person name="Lu H."/>
        </authorList>
    </citation>
    <scope>NUCLEOTIDE SEQUENCE [LARGE SCALE GENOMIC DNA]</scope>
    <source>
        <strain evidence="1 2">CCTCC AB 2015119</strain>
    </source>
</reference>
<dbReference type="RefSeq" id="WP_190478428.1">
    <property type="nucleotide sequence ID" value="NZ_JACOFT010000002.1"/>
</dbReference>
<dbReference type="EMBL" id="JACOFT010000002">
    <property type="protein sequence ID" value="MBC3811244.1"/>
    <property type="molecule type" value="Genomic_DNA"/>
</dbReference>
<dbReference type="Proteomes" id="UP000637632">
    <property type="component" value="Unassembled WGS sequence"/>
</dbReference>
<comment type="caution">
    <text evidence="1">The sequence shown here is derived from an EMBL/GenBank/DDBJ whole genome shotgun (WGS) entry which is preliminary data.</text>
</comment>
<evidence type="ECO:0008006" key="3">
    <source>
        <dbReference type="Google" id="ProtNLM"/>
    </source>
</evidence>
<dbReference type="Gene3D" id="1.10.10.10">
    <property type="entry name" value="Winged helix-like DNA-binding domain superfamily/Winged helix DNA-binding domain"/>
    <property type="match status" value="1"/>
</dbReference>
<evidence type="ECO:0000313" key="1">
    <source>
        <dbReference type="EMBL" id="MBC3811244.1"/>
    </source>
</evidence>
<gene>
    <name evidence="1" type="ORF">H8K26_07300</name>
</gene>
<sequence>MNNEAVLMNPASSTLADVLLDELALSSAPVPVLRLTKRLHVRLSSLLRCVAYLGEDIIAGNPGPGWVQLHLDGDRTLLSLTQKGRDQWQQEKWQQKR</sequence>
<protein>
    <recommendedName>
        <fullName evidence="3">FdhD protein</fullName>
    </recommendedName>
</protein>
<name>A0ABR6XG22_9BURK</name>
<accession>A0ABR6XG22</accession>
<keyword evidence="2" id="KW-1185">Reference proteome</keyword>
<proteinExistence type="predicted"/>
<organism evidence="1 2">
    <name type="scientific">Undibacterium aquatile</name>
    <dbReference type="NCBI Taxonomy" id="1537398"/>
    <lineage>
        <taxon>Bacteria</taxon>
        <taxon>Pseudomonadati</taxon>
        <taxon>Pseudomonadota</taxon>
        <taxon>Betaproteobacteria</taxon>
        <taxon>Burkholderiales</taxon>
        <taxon>Oxalobacteraceae</taxon>
        <taxon>Undibacterium</taxon>
    </lineage>
</organism>
<evidence type="ECO:0000313" key="2">
    <source>
        <dbReference type="Proteomes" id="UP000637632"/>
    </source>
</evidence>
<dbReference type="InterPro" id="IPR036388">
    <property type="entry name" value="WH-like_DNA-bd_sf"/>
</dbReference>